<evidence type="ECO:0000256" key="1">
    <source>
        <dbReference type="SAM" id="Phobius"/>
    </source>
</evidence>
<name>A0A2K4X6Q8_PSEVC</name>
<evidence type="ECO:0000313" key="4">
    <source>
        <dbReference type="Proteomes" id="UP000238288"/>
    </source>
</evidence>
<keyword evidence="1" id="KW-0812">Transmembrane</keyword>
<proteinExistence type="predicted"/>
<evidence type="ECO:0000313" key="5">
    <source>
        <dbReference type="Proteomes" id="UP000615003"/>
    </source>
</evidence>
<feature type="transmembrane region" description="Helical" evidence="1">
    <location>
        <begin position="99"/>
        <end position="117"/>
    </location>
</feature>
<keyword evidence="1" id="KW-1133">Transmembrane helix</keyword>
<sequence>MLFYLLRIVRKRKRISLKCAAMIKFLFLKFITFFFGFLACFAMHTTFALPLVISAALTGLVGSFIPFPARYKNHPYAAIYAGSFAGMCSTHLITSYWEIAIISVIGASLYVLTINMFTGFGGKLGSVAFASVALFMLAKGVVL</sequence>
<organism evidence="3 4">
    <name type="scientific">Pseudoalteromonas carrageenovora IAM 12662</name>
    <dbReference type="NCBI Taxonomy" id="1314868"/>
    <lineage>
        <taxon>Bacteria</taxon>
        <taxon>Pseudomonadati</taxon>
        <taxon>Pseudomonadota</taxon>
        <taxon>Gammaproteobacteria</taxon>
        <taxon>Alteromonadales</taxon>
        <taxon>Pseudoalteromonadaceae</taxon>
        <taxon>Pseudoalteromonas</taxon>
    </lineage>
</organism>
<evidence type="ECO:0000313" key="3">
    <source>
        <dbReference type="EMBL" id="SOU39997.1"/>
    </source>
</evidence>
<protein>
    <submittedName>
        <fullName evidence="3">Uncharacterized protein</fullName>
    </submittedName>
</protein>
<dbReference type="EMBL" id="LT965928">
    <property type="protein sequence ID" value="SOU39997.1"/>
    <property type="molecule type" value="Genomic_DNA"/>
</dbReference>
<reference evidence="2 5" key="1">
    <citation type="submission" date="2015-06" db="EMBL/GenBank/DDBJ databases">
        <title>Genome sequence of Pseudoalteromonas carrageenovora.</title>
        <authorList>
            <person name="Xie B.-B."/>
            <person name="Rong J.-C."/>
            <person name="Qin Q.-L."/>
            <person name="Zhang Y.-Z."/>
        </authorList>
    </citation>
    <scope>NUCLEOTIDE SEQUENCE [LARGE SCALE GENOMIC DNA]</scope>
    <source>
        <strain evidence="2 5">IAM 12662</strain>
    </source>
</reference>
<reference evidence="3 4" key="2">
    <citation type="submission" date="2017-11" db="EMBL/GenBank/DDBJ databases">
        <authorList>
            <person name="Han C.G."/>
        </authorList>
    </citation>
    <scope>NUCLEOTIDE SEQUENCE [LARGE SCALE GENOMIC DNA]</scope>
    <source>
        <strain evidence="4">ATCC 43555</strain>
        <strain evidence="3">ATCC43555</strain>
    </source>
</reference>
<dbReference type="AlphaFoldDB" id="A0A2K4X6Q8"/>
<dbReference type="EMBL" id="AQGW01000018">
    <property type="protein sequence ID" value="MBE0382202.1"/>
    <property type="molecule type" value="Genomic_DNA"/>
</dbReference>
<dbReference type="Proteomes" id="UP000615003">
    <property type="component" value="Unassembled WGS sequence"/>
</dbReference>
<feature type="transmembrane region" description="Helical" evidence="1">
    <location>
        <begin position="124"/>
        <end position="142"/>
    </location>
</feature>
<dbReference type="Proteomes" id="UP000238288">
    <property type="component" value="Chromosome PCAR9a"/>
</dbReference>
<accession>A0A2K4X6Q8</accession>
<gene>
    <name evidence="3" type="ORF">PCAR9_A20424</name>
    <name evidence="2" type="ORF">PCARR_a0487</name>
</gene>
<feature type="transmembrane region" description="Helical" evidence="1">
    <location>
        <begin position="47"/>
        <end position="69"/>
    </location>
</feature>
<keyword evidence="1" id="KW-0472">Membrane</keyword>
<feature type="transmembrane region" description="Helical" evidence="1">
    <location>
        <begin position="21"/>
        <end position="41"/>
    </location>
</feature>
<keyword evidence="5" id="KW-1185">Reference proteome</keyword>
<evidence type="ECO:0000313" key="2">
    <source>
        <dbReference type="EMBL" id="MBE0382202.1"/>
    </source>
</evidence>